<evidence type="ECO:0008006" key="5">
    <source>
        <dbReference type="Google" id="ProtNLM"/>
    </source>
</evidence>
<dbReference type="EMBL" id="JABSTU010005844">
    <property type="protein sequence ID" value="KAH7938648.1"/>
    <property type="molecule type" value="Genomic_DNA"/>
</dbReference>
<keyword evidence="2" id="KW-1133">Transmembrane helix</keyword>
<sequence>MESGQECEQLPQSQQQREREKQRRAIPGPDGRRSWLVAVACAWNLLWSSLIRRSTGVIYVALLRAFGATREQSSWVLSVGTSIAWLMGIGNGIVMPTNDVIIGKYFKKYRGSGNGIYYTGGTLAAFAFPPILHLLLQEYGFTGAFLITGGLMLNAVSACIVFKAPPWEASKSTSAKVSPTAANEGGDGHLRRGSVASLECKEQASRIHLRSKDFHWIRTERTSPQCRATKSPRDVLIKPPQTGTTTTYKFPSSPKPVQFHGISLRFLKRKPIGDGDVPSYSRLDGTYNIQNGEACSSGSTGITTANGAVAKPWTVSEVEVIAVDDAVESLRRHSLTGRETLVASGGGNVGTSHWSFLREPVFFMVTVTCAISVYTLLVLMILVDLAVDKGFTRRDGAVFLSVTAIGDACARLVAGALSDRSFCDRRVLMSASAMLTGVLCASLPTMRPDRYALTALMCVLFGWSNWQRGGYFKDEIGSYDGLLHMVSVGSFFVCVMWTTEFTYRRIKKRRSNRAS</sequence>
<keyword evidence="4" id="KW-1185">Reference proteome</keyword>
<feature type="region of interest" description="Disordered" evidence="1">
    <location>
        <begin position="225"/>
        <end position="252"/>
    </location>
</feature>
<evidence type="ECO:0000313" key="3">
    <source>
        <dbReference type="EMBL" id="KAH7938648.1"/>
    </source>
</evidence>
<dbReference type="GO" id="GO:0008028">
    <property type="term" value="F:monocarboxylic acid transmembrane transporter activity"/>
    <property type="evidence" value="ECO:0007669"/>
    <property type="project" value="TreeGrafter"/>
</dbReference>
<feature type="transmembrane region" description="Helical" evidence="2">
    <location>
        <begin position="361"/>
        <end position="383"/>
    </location>
</feature>
<dbReference type="Gene3D" id="1.20.1250.20">
    <property type="entry name" value="MFS general substrate transporter like domains"/>
    <property type="match status" value="2"/>
</dbReference>
<dbReference type="AlphaFoldDB" id="A0A9J6CWI2"/>
<dbReference type="InterPro" id="IPR050327">
    <property type="entry name" value="Proton-linked_MCT"/>
</dbReference>
<dbReference type="InterPro" id="IPR036259">
    <property type="entry name" value="MFS_trans_sf"/>
</dbReference>
<proteinExistence type="predicted"/>
<dbReference type="PANTHER" id="PTHR11360">
    <property type="entry name" value="MONOCARBOXYLATE TRANSPORTER"/>
    <property type="match status" value="1"/>
</dbReference>
<dbReference type="VEuPathDB" id="VectorBase:LOC119186718"/>
<feature type="transmembrane region" description="Helical" evidence="2">
    <location>
        <begin position="427"/>
        <end position="444"/>
    </location>
</feature>
<dbReference type="SUPFAM" id="SSF103473">
    <property type="entry name" value="MFS general substrate transporter"/>
    <property type="match status" value="1"/>
</dbReference>
<reference evidence="3" key="2">
    <citation type="submission" date="2021-09" db="EMBL/GenBank/DDBJ databases">
        <authorList>
            <person name="Jia N."/>
            <person name="Wang J."/>
            <person name="Shi W."/>
            <person name="Du L."/>
            <person name="Sun Y."/>
            <person name="Zhan W."/>
            <person name="Jiang J."/>
            <person name="Wang Q."/>
            <person name="Zhang B."/>
            <person name="Ji P."/>
            <person name="Sakyi L.B."/>
            <person name="Cui X."/>
            <person name="Yuan T."/>
            <person name="Jiang B."/>
            <person name="Yang W."/>
            <person name="Lam T.T.-Y."/>
            <person name="Chang Q."/>
            <person name="Ding S."/>
            <person name="Wang X."/>
            <person name="Zhu J."/>
            <person name="Ruan X."/>
            <person name="Zhao L."/>
            <person name="Wei J."/>
            <person name="Que T."/>
            <person name="Du C."/>
            <person name="Cheng J."/>
            <person name="Dai P."/>
            <person name="Han X."/>
            <person name="Huang E."/>
            <person name="Gao Y."/>
            <person name="Liu J."/>
            <person name="Shao H."/>
            <person name="Ye R."/>
            <person name="Li L."/>
            <person name="Wei W."/>
            <person name="Wang X."/>
            <person name="Wang C."/>
            <person name="Huo Q."/>
            <person name="Li W."/>
            <person name="Guo W."/>
            <person name="Chen H."/>
            <person name="Chen S."/>
            <person name="Zhou L."/>
            <person name="Zhou L."/>
            <person name="Ni X."/>
            <person name="Tian J."/>
            <person name="Zhou Y."/>
            <person name="Sheng Y."/>
            <person name="Liu T."/>
            <person name="Pan Y."/>
            <person name="Xia L."/>
            <person name="Li J."/>
            <person name="Zhao F."/>
            <person name="Cao W."/>
        </authorList>
    </citation>
    <scope>NUCLEOTIDE SEQUENCE</scope>
    <source>
        <strain evidence="3">Rmic-2018</strain>
        <tissue evidence="3">Larvae</tissue>
    </source>
</reference>
<keyword evidence="2" id="KW-0812">Transmembrane</keyword>
<dbReference type="InterPro" id="IPR011701">
    <property type="entry name" value="MFS"/>
</dbReference>
<keyword evidence="2" id="KW-0472">Membrane</keyword>
<accession>A0A9J6CWI2</accession>
<name>A0A9J6CWI2_RHIMP</name>
<feature type="compositionally biased region" description="Polar residues" evidence="1">
    <location>
        <begin position="241"/>
        <end position="250"/>
    </location>
</feature>
<organism evidence="3 4">
    <name type="scientific">Rhipicephalus microplus</name>
    <name type="common">Cattle tick</name>
    <name type="synonym">Boophilus microplus</name>
    <dbReference type="NCBI Taxonomy" id="6941"/>
    <lineage>
        <taxon>Eukaryota</taxon>
        <taxon>Metazoa</taxon>
        <taxon>Ecdysozoa</taxon>
        <taxon>Arthropoda</taxon>
        <taxon>Chelicerata</taxon>
        <taxon>Arachnida</taxon>
        <taxon>Acari</taxon>
        <taxon>Parasitiformes</taxon>
        <taxon>Ixodida</taxon>
        <taxon>Ixodoidea</taxon>
        <taxon>Ixodidae</taxon>
        <taxon>Rhipicephalinae</taxon>
        <taxon>Rhipicephalus</taxon>
        <taxon>Boophilus</taxon>
    </lineage>
</organism>
<feature type="region of interest" description="Disordered" evidence="1">
    <location>
        <begin position="1"/>
        <end position="27"/>
    </location>
</feature>
<gene>
    <name evidence="3" type="ORF">HPB51_028834</name>
</gene>
<evidence type="ECO:0000256" key="2">
    <source>
        <dbReference type="SAM" id="Phobius"/>
    </source>
</evidence>
<dbReference type="Proteomes" id="UP000821866">
    <property type="component" value="Unassembled WGS sequence"/>
</dbReference>
<evidence type="ECO:0000256" key="1">
    <source>
        <dbReference type="SAM" id="MobiDB-lite"/>
    </source>
</evidence>
<feature type="compositionally biased region" description="Low complexity" evidence="1">
    <location>
        <begin position="1"/>
        <end position="15"/>
    </location>
</feature>
<evidence type="ECO:0000313" key="4">
    <source>
        <dbReference type="Proteomes" id="UP000821866"/>
    </source>
</evidence>
<protein>
    <recommendedName>
        <fullName evidence="5">Monocarboxylate transporter</fullName>
    </recommendedName>
</protein>
<feature type="transmembrane region" description="Helical" evidence="2">
    <location>
        <begin position="481"/>
        <end position="503"/>
    </location>
</feature>
<feature type="transmembrane region" description="Helical" evidence="2">
    <location>
        <begin position="75"/>
        <end position="94"/>
    </location>
</feature>
<reference evidence="3" key="1">
    <citation type="journal article" date="2020" name="Cell">
        <title>Large-Scale Comparative Analyses of Tick Genomes Elucidate Their Genetic Diversity and Vector Capacities.</title>
        <authorList>
            <consortium name="Tick Genome and Microbiome Consortium (TIGMIC)"/>
            <person name="Jia N."/>
            <person name="Wang J."/>
            <person name="Shi W."/>
            <person name="Du L."/>
            <person name="Sun Y."/>
            <person name="Zhan W."/>
            <person name="Jiang J.F."/>
            <person name="Wang Q."/>
            <person name="Zhang B."/>
            <person name="Ji P."/>
            <person name="Bell-Sakyi L."/>
            <person name="Cui X.M."/>
            <person name="Yuan T.T."/>
            <person name="Jiang B.G."/>
            <person name="Yang W.F."/>
            <person name="Lam T.T."/>
            <person name="Chang Q.C."/>
            <person name="Ding S.J."/>
            <person name="Wang X.J."/>
            <person name="Zhu J.G."/>
            <person name="Ruan X.D."/>
            <person name="Zhao L."/>
            <person name="Wei J.T."/>
            <person name="Ye R.Z."/>
            <person name="Que T.C."/>
            <person name="Du C.H."/>
            <person name="Zhou Y.H."/>
            <person name="Cheng J.X."/>
            <person name="Dai P.F."/>
            <person name="Guo W.B."/>
            <person name="Han X.H."/>
            <person name="Huang E.J."/>
            <person name="Li L.F."/>
            <person name="Wei W."/>
            <person name="Gao Y.C."/>
            <person name="Liu J.Z."/>
            <person name="Shao H.Z."/>
            <person name="Wang X."/>
            <person name="Wang C.C."/>
            <person name="Yang T.C."/>
            <person name="Huo Q.B."/>
            <person name="Li W."/>
            <person name="Chen H.Y."/>
            <person name="Chen S.E."/>
            <person name="Zhou L.G."/>
            <person name="Ni X.B."/>
            <person name="Tian J.H."/>
            <person name="Sheng Y."/>
            <person name="Liu T."/>
            <person name="Pan Y.S."/>
            <person name="Xia L.Y."/>
            <person name="Li J."/>
            <person name="Zhao F."/>
            <person name="Cao W.C."/>
        </authorList>
    </citation>
    <scope>NUCLEOTIDE SEQUENCE</scope>
    <source>
        <strain evidence="3">Rmic-2018</strain>
    </source>
</reference>
<feature type="transmembrane region" description="Helical" evidence="2">
    <location>
        <begin position="115"/>
        <end position="135"/>
    </location>
</feature>
<feature type="transmembrane region" description="Helical" evidence="2">
    <location>
        <begin position="141"/>
        <end position="162"/>
    </location>
</feature>
<dbReference type="PANTHER" id="PTHR11360:SF303">
    <property type="entry name" value="MAJOR FACILITATOR SUPERFAMILY (MFS) PROFILE DOMAIN-CONTAINING PROTEIN"/>
    <property type="match status" value="1"/>
</dbReference>
<comment type="caution">
    <text evidence="3">The sequence shown here is derived from an EMBL/GenBank/DDBJ whole genome shotgun (WGS) entry which is preliminary data.</text>
</comment>
<dbReference type="Pfam" id="PF07690">
    <property type="entry name" value="MFS_1"/>
    <property type="match status" value="1"/>
</dbReference>